<proteinExistence type="predicted"/>
<dbReference type="OrthoDB" id="9797663at2"/>
<name>A0A1I2JB30_9GAMM</name>
<dbReference type="Pfam" id="PF00903">
    <property type="entry name" value="Glyoxalase"/>
    <property type="match status" value="1"/>
</dbReference>
<feature type="domain" description="VOC" evidence="1">
    <location>
        <begin position="2"/>
        <end position="120"/>
    </location>
</feature>
<evidence type="ECO:0000259" key="1">
    <source>
        <dbReference type="PROSITE" id="PS51819"/>
    </source>
</evidence>
<accession>A0A1I2JB30</accession>
<evidence type="ECO:0000313" key="3">
    <source>
        <dbReference type="Proteomes" id="UP000199771"/>
    </source>
</evidence>
<protein>
    <submittedName>
        <fullName evidence="2">Glyoxalase-like domain-containing protein</fullName>
    </submittedName>
</protein>
<dbReference type="SUPFAM" id="SSF54593">
    <property type="entry name" value="Glyoxalase/Bleomycin resistance protein/Dihydroxybiphenyl dioxygenase"/>
    <property type="match status" value="1"/>
</dbReference>
<dbReference type="Proteomes" id="UP000199771">
    <property type="component" value="Unassembled WGS sequence"/>
</dbReference>
<evidence type="ECO:0000313" key="2">
    <source>
        <dbReference type="EMBL" id="SFF51190.1"/>
    </source>
</evidence>
<sequence>MRAWYPLITTTALRECCEFYQRAFDAHIVFRSEHYVQIALGDWEIGLVRPQPPVPLPVFPHTTQTRGLCLVIEVDDVAGAFEMLTRRGIVPLGTLKRFANGEDAFTVVDPAGTVLNFVARNGSGAERLQP</sequence>
<dbReference type="InterPro" id="IPR037523">
    <property type="entry name" value="VOC_core"/>
</dbReference>
<organism evidence="2 3">
    <name type="scientific">Fontimonas thermophila</name>
    <dbReference type="NCBI Taxonomy" id="1076937"/>
    <lineage>
        <taxon>Bacteria</taxon>
        <taxon>Pseudomonadati</taxon>
        <taxon>Pseudomonadota</taxon>
        <taxon>Gammaproteobacteria</taxon>
        <taxon>Nevskiales</taxon>
        <taxon>Nevskiaceae</taxon>
        <taxon>Fontimonas</taxon>
    </lineage>
</organism>
<dbReference type="PROSITE" id="PS51819">
    <property type="entry name" value="VOC"/>
    <property type="match status" value="1"/>
</dbReference>
<dbReference type="EMBL" id="FOOC01000006">
    <property type="protein sequence ID" value="SFF51190.1"/>
    <property type="molecule type" value="Genomic_DNA"/>
</dbReference>
<keyword evidence="3" id="KW-1185">Reference proteome</keyword>
<dbReference type="AlphaFoldDB" id="A0A1I2JB30"/>
<reference evidence="2 3" key="1">
    <citation type="submission" date="2016-10" db="EMBL/GenBank/DDBJ databases">
        <authorList>
            <person name="de Groot N.N."/>
        </authorList>
    </citation>
    <scope>NUCLEOTIDE SEQUENCE [LARGE SCALE GENOMIC DNA]</scope>
    <source>
        <strain evidence="2 3">DSM 23609</strain>
    </source>
</reference>
<dbReference type="InterPro" id="IPR004360">
    <property type="entry name" value="Glyas_Fos-R_dOase_dom"/>
</dbReference>
<dbReference type="STRING" id="1076937.SAMN04488120_10681"/>
<gene>
    <name evidence="2" type="ORF">SAMN04488120_10681</name>
</gene>
<dbReference type="RefSeq" id="WP_091533512.1">
    <property type="nucleotide sequence ID" value="NZ_FOOC01000006.1"/>
</dbReference>
<dbReference type="InterPro" id="IPR029068">
    <property type="entry name" value="Glyas_Bleomycin-R_OHBP_Dase"/>
</dbReference>
<dbReference type="Gene3D" id="3.10.180.10">
    <property type="entry name" value="2,3-Dihydroxybiphenyl 1,2-Dioxygenase, domain 1"/>
    <property type="match status" value="1"/>
</dbReference>